<keyword evidence="2" id="KW-1185">Reference proteome</keyword>
<dbReference type="Proteomes" id="UP000499080">
    <property type="component" value="Unassembled WGS sequence"/>
</dbReference>
<sequence length="158" mass="18120">MMSSGVVTVETYLCWTLMGKGPQEEFLDTNLTPTVISLFVNEAEIPNIWILDLIRIMHPIKEKSNSVIDLLADDKSPLADNFYLTKKRLDYTTSKLITMNFHQKYDSILLNRLDEARIEIPKTEVNSYGKYLPHHAFIKANSNSLQYLLVLGLMLQPT</sequence>
<dbReference type="OrthoDB" id="6435878at2759"/>
<accession>A0A4Y2H4U4</accession>
<organism evidence="1 2">
    <name type="scientific">Araneus ventricosus</name>
    <name type="common">Orbweaver spider</name>
    <name type="synonym">Epeira ventricosa</name>
    <dbReference type="NCBI Taxonomy" id="182803"/>
    <lineage>
        <taxon>Eukaryota</taxon>
        <taxon>Metazoa</taxon>
        <taxon>Ecdysozoa</taxon>
        <taxon>Arthropoda</taxon>
        <taxon>Chelicerata</taxon>
        <taxon>Arachnida</taxon>
        <taxon>Araneae</taxon>
        <taxon>Araneomorphae</taxon>
        <taxon>Entelegynae</taxon>
        <taxon>Araneoidea</taxon>
        <taxon>Araneidae</taxon>
        <taxon>Araneus</taxon>
    </lineage>
</organism>
<protein>
    <submittedName>
        <fullName evidence="1">Uncharacterized protein</fullName>
    </submittedName>
</protein>
<dbReference type="AlphaFoldDB" id="A0A4Y2H4U4"/>
<proteinExistence type="predicted"/>
<gene>
    <name evidence="1" type="ORF">AVEN_112282_1</name>
</gene>
<reference evidence="1 2" key="1">
    <citation type="journal article" date="2019" name="Sci. Rep.">
        <title>Orb-weaving spider Araneus ventricosus genome elucidates the spidroin gene catalogue.</title>
        <authorList>
            <person name="Kono N."/>
            <person name="Nakamura H."/>
            <person name="Ohtoshi R."/>
            <person name="Moran D.A.P."/>
            <person name="Shinohara A."/>
            <person name="Yoshida Y."/>
            <person name="Fujiwara M."/>
            <person name="Mori M."/>
            <person name="Tomita M."/>
            <person name="Arakawa K."/>
        </authorList>
    </citation>
    <scope>NUCLEOTIDE SEQUENCE [LARGE SCALE GENOMIC DNA]</scope>
</reference>
<dbReference type="EMBL" id="BGPR01001733">
    <property type="protein sequence ID" value="GBM60663.1"/>
    <property type="molecule type" value="Genomic_DNA"/>
</dbReference>
<evidence type="ECO:0000313" key="2">
    <source>
        <dbReference type="Proteomes" id="UP000499080"/>
    </source>
</evidence>
<name>A0A4Y2H4U4_ARAVE</name>
<comment type="caution">
    <text evidence="1">The sequence shown here is derived from an EMBL/GenBank/DDBJ whole genome shotgun (WGS) entry which is preliminary data.</text>
</comment>
<evidence type="ECO:0000313" key="1">
    <source>
        <dbReference type="EMBL" id="GBM60663.1"/>
    </source>
</evidence>